<name>A0A6S7HWY1_PARCT</name>
<dbReference type="OrthoDB" id="2163268at2759"/>
<dbReference type="GO" id="GO:0051694">
    <property type="term" value="P:pointed-end actin filament capping"/>
    <property type="evidence" value="ECO:0007669"/>
    <property type="project" value="InterPro"/>
</dbReference>
<feature type="compositionally biased region" description="Basic and acidic residues" evidence="4">
    <location>
        <begin position="1"/>
        <end position="10"/>
    </location>
</feature>
<evidence type="ECO:0000256" key="4">
    <source>
        <dbReference type="SAM" id="MobiDB-lite"/>
    </source>
</evidence>
<evidence type="ECO:0000256" key="2">
    <source>
        <dbReference type="ARBA" id="ARBA00022490"/>
    </source>
</evidence>
<dbReference type="GO" id="GO:0005856">
    <property type="term" value="C:cytoskeleton"/>
    <property type="evidence" value="ECO:0007669"/>
    <property type="project" value="UniProtKB-SubCell"/>
</dbReference>
<evidence type="ECO:0000313" key="5">
    <source>
        <dbReference type="EMBL" id="CAB4009227.1"/>
    </source>
</evidence>
<sequence>LENEELHELSGDIDPSLQGQSSRVSETTRYFDRPRAAKNRYDIKSMICVMEQKSQDSVEGENYLPRKYRDWKKEEKSKKKREKPVEEEVKLPDELEVMMKDIGDEDINEIAAVLGLHSLLTQQESFAVESQKLGEAIKKFGLRKPGIVQGKRPKSMPDMLQTPDTIQISEILKRLKRSDPTLTEIAMNNYKDVESVLIDIARLLKKNTYVTKLSVANTQMKPAVCLHLIETMKVNRTLESINMESNYLTGDVIAKLMRVLEDNKTVKELRLANQACTSGSKSEQAIAKSLEANHALKRFGYFFETRGPMMSAAKSLLRNNDEARQKRRSFHELALMEDVRNFVSLCAQNDPLVGSIATQYQTNRAEHDRIAKEWTQRYAT</sequence>
<comment type="subcellular location">
    <subcellularLocation>
        <location evidence="1">Cytoplasm</location>
        <location evidence="1">Cytoskeleton</location>
    </subcellularLocation>
</comment>
<dbReference type="Pfam" id="PF03250">
    <property type="entry name" value="Tropomodulin"/>
    <property type="match status" value="1"/>
</dbReference>
<evidence type="ECO:0000313" key="6">
    <source>
        <dbReference type="Proteomes" id="UP001152795"/>
    </source>
</evidence>
<dbReference type="Gene3D" id="3.10.110.10">
    <property type="entry name" value="Ubiquitin Conjugating Enzyme"/>
    <property type="match status" value="1"/>
</dbReference>
<evidence type="ECO:0000256" key="1">
    <source>
        <dbReference type="ARBA" id="ARBA00004245"/>
    </source>
</evidence>
<dbReference type="Proteomes" id="UP001152795">
    <property type="component" value="Unassembled WGS sequence"/>
</dbReference>
<gene>
    <name evidence="5" type="ORF">PACLA_8A058747</name>
</gene>
<dbReference type="InterPro" id="IPR016135">
    <property type="entry name" value="UBQ-conjugating_enzyme/RWD"/>
</dbReference>
<feature type="non-terminal residue" evidence="5">
    <location>
        <position position="380"/>
    </location>
</feature>
<proteinExistence type="predicted"/>
<dbReference type="SUPFAM" id="SSF52047">
    <property type="entry name" value="RNI-like"/>
    <property type="match status" value="1"/>
</dbReference>
<keyword evidence="6" id="KW-1185">Reference proteome</keyword>
<feature type="region of interest" description="Disordered" evidence="4">
    <location>
        <begin position="1"/>
        <end position="31"/>
    </location>
</feature>
<dbReference type="PANTHER" id="PTHR10901">
    <property type="entry name" value="TROPOMODULIN"/>
    <property type="match status" value="1"/>
</dbReference>
<protein>
    <submittedName>
        <fullName evidence="5">Tropomodulin-1 isoform X1</fullName>
    </submittedName>
</protein>
<dbReference type="InterPro" id="IPR032675">
    <property type="entry name" value="LRR_dom_sf"/>
</dbReference>
<dbReference type="EMBL" id="CACRXK020006384">
    <property type="protein sequence ID" value="CAB4009227.1"/>
    <property type="molecule type" value="Genomic_DNA"/>
</dbReference>
<dbReference type="AlphaFoldDB" id="A0A6S7HWY1"/>
<dbReference type="PANTHER" id="PTHR10901:SF6">
    <property type="entry name" value="TROPOMODULIN, ISOFORM N"/>
    <property type="match status" value="1"/>
</dbReference>
<dbReference type="Gene3D" id="3.80.10.10">
    <property type="entry name" value="Ribonuclease Inhibitor"/>
    <property type="match status" value="1"/>
</dbReference>
<keyword evidence="3" id="KW-0206">Cytoskeleton</keyword>
<keyword evidence="2" id="KW-0963">Cytoplasm</keyword>
<evidence type="ECO:0000256" key="3">
    <source>
        <dbReference type="ARBA" id="ARBA00023212"/>
    </source>
</evidence>
<feature type="compositionally biased region" description="Polar residues" evidence="4">
    <location>
        <begin position="17"/>
        <end position="28"/>
    </location>
</feature>
<accession>A0A6S7HWY1</accession>
<dbReference type="GO" id="GO:0007015">
    <property type="term" value="P:actin filament organization"/>
    <property type="evidence" value="ECO:0007669"/>
    <property type="project" value="TreeGrafter"/>
</dbReference>
<comment type="caution">
    <text evidence="5">The sequence shown here is derived from an EMBL/GenBank/DDBJ whole genome shotgun (WGS) entry which is preliminary data.</text>
</comment>
<dbReference type="InterPro" id="IPR004934">
    <property type="entry name" value="TMOD"/>
</dbReference>
<organism evidence="5 6">
    <name type="scientific">Paramuricea clavata</name>
    <name type="common">Red gorgonian</name>
    <name type="synonym">Violescent sea-whip</name>
    <dbReference type="NCBI Taxonomy" id="317549"/>
    <lineage>
        <taxon>Eukaryota</taxon>
        <taxon>Metazoa</taxon>
        <taxon>Cnidaria</taxon>
        <taxon>Anthozoa</taxon>
        <taxon>Octocorallia</taxon>
        <taxon>Malacalcyonacea</taxon>
        <taxon>Plexauridae</taxon>
        <taxon>Paramuricea</taxon>
    </lineage>
</organism>
<reference evidence="5" key="1">
    <citation type="submission" date="2020-04" db="EMBL/GenBank/DDBJ databases">
        <authorList>
            <person name="Alioto T."/>
            <person name="Alioto T."/>
            <person name="Gomez Garrido J."/>
        </authorList>
    </citation>
    <scope>NUCLEOTIDE SEQUENCE</scope>
    <source>
        <strain evidence="5">A484AB</strain>
    </source>
</reference>
<dbReference type="GO" id="GO:0005523">
    <property type="term" value="F:tropomyosin binding"/>
    <property type="evidence" value="ECO:0007669"/>
    <property type="project" value="InterPro"/>
</dbReference>